<dbReference type="KEGG" id="dae:Dtox_1752"/>
<name>C8VX33_DESAS</name>
<evidence type="ECO:0000313" key="2">
    <source>
        <dbReference type="Proteomes" id="UP000002217"/>
    </source>
</evidence>
<dbReference type="HOGENOM" id="CLU_796260_0_0_9"/>
<dbReference type="InterPro" id="IPR008930">
    <property type="entry name" value="Terpenoid_cyclase/PrenylTrfase"/>
</dbReference>
<dbReference type="Gene3D" id="1.50.10.20">
    <property type="match status" value="2"/>
</dbReference>
<dbReference type="STRING" id="485916.Dtox_1752"/>
<dbReference type="SUPFAM" id="SSF48239">
    <property type="entry name" value="Terpenoid cyclases/Protein prenyltransferases"/>
    <property type="match status" value="1"/>
</dbReference>
<dbReference type="CDD" id="cd00688">
    <property type="entry name" value="ISOPREN_C2_like"/>
    <property type="match status" value="1"/>
</dbReference>
<organism evidence="1 2">
    <name type="scientific">Desulfofarcimen acetoxidans (strain ATCC 49208 / DSM 771 / KCTC 5769 / VKM B-1644 / 5575)</name>
    <name type="common">Desulfotomaculum acetoxidans</name>
    <dbReference type="NCBI Taxonomy" id="485916"/>
    <lineage>
        <taxon>Bacteria</taxon>
        <taxon>Bacillati</taxon>
        <taxon>Bacillota</taxon>
        <taxon>Clostridia</taxon>
        <taxon>Eubacteriales</taxon>
        <taxon>Peptococcaceae</taxon>
        <taxon>Desulfofarcimen</taxon>
    </lineage>
</organism>
<keyword evidence="2" id="KW-1185">Reference proteome</keyword>
<dbReference type="eggNOG" id="COG1657">
    <property type="taxonomic scope" value="Bacteria"/>
</dbReference>
<proteinExistence type="predicted"/>
<accession>C8VX33</accession>
<gene>
    <name evidence="1" type="ordered locus">Dtox_1752</name>
</gene>
<evidence type="ECO:0000313" key="1">
    <source>
        <dbReference type="EMBL" id="ACV62609.1"/>
    </source>
</evidence>
<dbReference type="AlphaFoldDB" id="C8VX33"/>
<dbReference type="RefSeq" id="WP_015757320.1">
    <property type="nucleotide sequence ID" value="NC_013216.1"/>
</dbReference>
<evidence type="ECO:0008006" key="3">
    <source>
        <dbReference type="Google" id="ProtNLM"/>
    </source>
</evidence>
<dbReference type="EMBL" id="CP001720">
    <property type="protein sequence ID" value="ACV62609.1"/>
    <property type="molecule type" value="Genomic_DNA"/>
</dbReference>
<reference evidence="1 2" key="1">
    <citation type="journal article" date="2009" name="Stand. Genomic Sci.">
        <title>Complete genome sequence of Desulfotomaculum acetoxidans type strain (5575).</title>
        <authorList>
            <person name="Spring S."/>
            <person name="Lapidus A."/>
            <person name="Schroder M."/>
            <person name="Gleim D."/>
            <person name="Sims D."/>
            <person name="Meincke L."/>
            <person name="Glavina Del Rio T."/>
            <person name="Tice H."/>
            <person name="Copeland A."/>
            <person name="Cheng J.F."/>
            <person name="Lucas S."/>
            <person name="Chen F."/>
            <person name="Nolan M."/>
            <person name="Bruce D."/>
            <person name="Goodwin L."/>
            <person name="Pitluck S."/>
            <person name="Ivanova N."/>
            <person name="Mavromatis K."/>
            <person name="Mikhailova N."/>
            <person name="Pati A."/>
            <person name="Chen A."/>
            <person name="Palaniappan K."/>
            <person name="Land M."/>
            <person name="Hauser L."/>
            <person name="Chang Y.J."/>
            <person name="Jeffries C.D."/>
            <person name="Chain P."/>
            <person name="Saunders E."/>
            <person name="Brettin T."/>
            <person name="Detter J.C."/>
            <person name="Goker M."/>
            <person name="Bristow J."/>
            <person name="Eisen J.A."/>
            <person name="Markowitz V."/>
            <person name="Hugenholtz P."/>
            <person name="Kyrpides N.C."/>
            <person name="Klenk H.P."/>
            <person name="Han C."/>
        </authorList>
    </citation>
    <scope>NUCLEOTIDE SEQUENCE [LARGE SCALE GENOMIC DNA]</scope>
    <source>
        <strain evidence="2">ATCC 49208 / DSM 771 / VKM B-1644</strain>
    </source>
</reference>
<sequence>MATQQDIKKAVSKGTAWLKEKQNPDGSFGSWDLGSTCLAVLALLHSRLDSMSPEIENAVAYIMNSSPPQSVHFRALTVMVLVAGKHKTPETLDRVQSDINWLIQAQCTDTGNNLSYGGWGPYGYDHTDGSNTQFALLALYAATFWSISVPYDTWQRTLSWYQNNHAVNKDGSFFYQTHEPTDLNNNQSTSCMTAAAFSGLKIINIFSKDEANKIQVKKLINNVQNWLENNYTYLYSNCSDDWHFYSLYSFKKGCVISPYTKLIGSHNWYDQISSHLLELQKTDGSWMSGEDRKVTKIKDTVFALLTLSKEYVDNSEEYTGENFKYTFMSNIACGIIRMNKHTICFRTK</sequence>
<dbReference type="OrthoDB" id="9758578at2"/>
<protein>
    <recommendedName>
        <fullName evidence="3">Squalene cyclase C-terminal domain-containing protein</fullName>
    </recommendedName>
</protein>
<dbReference type="Proteomes" id="UP000002217">
    <property type="component" value="Chromosome"/>
</dbReference>